<dbReference type="AlphaFoldDB" id="A0AAW1XWU0"/>
<sequence length="158" mass="17971">MRWLWGRRRREAESSDVDWARRWRGLLLDLTWIDDGGWESSTVSVSISGVEADWVCGIELCRWLPWKIGQRRGKEACGGVGKHNCAWEHVKSSTVLGLGWNATVVIDEAMAWKEGIDGIEGMVTGCSVRMGARAVRDLRIEGDEHEAPKPWVMYFVQR</sequence>
<evidence type="ECO:0000313" key="1">
    <source>
        <dbReference type="EMBL" id="KAK9940926.1"/>
    </source>
</evidence>
<organism evidence="1 2">
    <name type="scientific">Rubus argutus</name>
    <name type="common">Southern blackberry</name>
    <dbReference type="NCBI Taxonomy" id="59490"/>
    <lineage>
        <taxon>Eukaryota</taxon>
        <taxon>Viridiplantae</taxon>
        <taxon>Streptophyta</taxon>
        <taxon>Embryophyta</taxon>
        <taxon>Tracheophyta</taxon>
        <taxon>Spermatophyta</taxon>
        <taxon>Magnoliopsida</taxon>
        <taxon>eudicotyledons</taxon>
        <taxon>Gunneridae</taxon>
        <taxon>Pentapetalae</taxon>
        <taxon>rosids</taxon>
        <taxon>fabids</taxon>
        <taxon>Rosales</taxon>
        <taxon>Rosaceae</taxon>
        <taxon>Rosoideae</taxon>
        <taxon>Rosoideae incertae sedis</taxon>
        <taxon>Rubus</taxon>
    </lineage>
</organism>
<gene>
    <name evidence="1" type="ORF">M0R45_017559</name>
</gene>
<proteinExistence type="predicted"/>
<evidence type="ECO:0000313" key="2">
    <source>
        <dbReference type="Proteomes" id="UP001457282"/>
    </source>
</evidence>
<protein>
    <submittedName>
        <fullName evidence="1">Uncharacterized protein</fullName>
    </submittedName>
</protein>
<dbReference type="EMBL" id="JBEDUW010000003">
    <property type="protein sequence ID" value="KAK9940926.1"/>
    <property type="molecule type" value="Genomic_DNA"/>
</dbReference>
<keyword evidence="2" id="KW-1185">Reference proteome</keyword>
<comment type="caution">
    <text evidence="1">The sequence shown here is derived from an EMBL/GenBank/DDBJ whole genome shotgun (WGS) entry which is preliminary data.</text>
</comment>
<accession>A0AAW1XWU0</accession>
<dbReference type="Proteomes" id="UP001457282">
    <property type="component" value="Unassembled WGS sequence"/>
</dbReference>
<name>A0AAW1XWU0_RUBAR</name>
<reference evidence="1 2" key="1">
    <citation type="journal article" date="2023" name="G3 (Bethesda)">
        <title>A chromosome-length genome assembly and annotation of blackberry (Rubus argutus, cv. 'Hillquist').</title>
        <authorList>
            <person name="Bruna T."/>
            <person name="Aryal R."/>
            <person name="Dudchenko O."/>
            <person name="Sargent D.J."/>
            <person name="Mead D."/>
            <person name="Buti M."/>
            <person name="Cavallini A."/>
            <person name="Hytonen T."/>
            <person name="Andres J."/>
            <person name="Pham M."/>
            <person name="Weisz D."/>
            <person name="Mascagni F."/>
            <person name="Usai G."/>
            <person name="Natali L."/>
            <person name="Bassil N."/>
            <person name="Fernandez G.E."/>
            <person name="Lomsadze A."/>
            <person name="Armour M."/>
            <person name="Olukolu B."/>
            <person name="Poorten T."/>
            <person name="Britton C."/>
            <person name="Davik J."/>
            <person name="Ashrafi H."/>
            <person name="Aiden E.L."/>
            <person name="Borodovsky M."/>
            <person name="Worthington M."/>
        </authorList>
    </citation>
    <scope>NUCLEOTIDE SEQUENCE [LARGE SCALE GENOMIC DNA]</scope>
    <source>
        <strain evidence="1">PI 553951</strain>
    </source>
</reference>